<sequence>MSETQPQPHNRNCCAWLEDLHIEYHGCDPSICVLHAAPYPVVSDPPEIQSIDGTLEDQETINRIFGPEWRFFSSQHWISLISELPQSRPKPQKARRSFHLRAMAGNAREPSRSPQKRHRQTSSTVSGSPPKRLAVRHSAPKAHEKTIATQTSP</sequence>
<name>A0A6A6JM60_WESOR</name>
<dbReference type="EMBL" id="ML986490">
    <property type="protein sequence ID" value="KAF2277324.1"/>
    <property type="molecule type" value="Genomic_DNA"/>
</dbReference>
<dbReference type="GeneID" id="54547595"/>
<evidence type="ECO:0000313" key="2">
    <source>
        <dbReference type="EMBL" id="KAF2277324.1"/>
    </source>
</evidence>
<evidence type="ECO:0000256" key="1">
    <source>
        <dbReference type="SAM" id="MobiDB-lite"/>
    </source>
</evidence>
<keyword evidence="3" id="KW-1185">Reference proteome</keyword>
<reference evidence="2" key="1">
    <citation type="journal article" date="2020" name="Stud. Mycol.">
        <title>101 Dothideomycetes genomes: a test case for predicting lifestyles and emergence of pathogens.</title>
        <authorList>
            <person name="Haridas S."/>
            <person name="Albert R."/>
            <person name="Binder M."/>
            <person name="Bloem J."/>
            <person name="Labutti K."/>
            <person name="Salamov A."/>
            <person name="Andreopoulos B."/>
            <person name="Baker S."/>
            <person name="Barry K."/>
            <person name="Bills G."/>
            <person name="Bluhm B."/>
            <person name="Cannon C."/>
            <person name="Castanera R."/>
            <person name="Culley D."/>
            <person name="Daum C."/>
            <person name="Ezra D."/>
            <person name="Gonzalez J."/>
            <person name="Henrissat B."/>
            <person name="Kuo A."/>
            <person name="Liang C."/>
            <person name="Lipzen A."/>
            <person name="Lutzoni F."/>
            <person name="Magnuson J."/>
            <person name="Mondo S."/>
            <person name="Nolan M."/>
            <person name="Ohm R."/>
            <person name="Pangilinan J."/>
            <person name="Park H.-J."/>
            <person name="Ramirez L."/>
            <person name="Alfaro M."/>
            <person name="Sun H."/>
            <person name="Tritt A."/>
            <person name="Yoshinaga Y."/>
            <person name="Zwiers L.-H."/>
            <person name="Turgeon B."/>
            <person name="Goodwin S."/>
            <person name="Spatafora J."/>
            <person name="Crous P."/>
            <person name="Grigoriev I."/>
        </authorList>
    </citation>
    <scope>NUCLEOTIDE SEQUENCE</scope>
    <source>
        <strain evidence="2">CBS 379.55</strain>
    </source>
</reference>
<organism evidence="2 3">
    <name type="scientific">Westerdykella ornata</name>
    <dbReference type="NCBI Taxonomy" id="318751"/>
    <lineage>
        <taxon>Eukaryota</taxon>
        <taxon>Fungi</taxon>
        <taxon>Dikarya</taxon>
        <taxon>Ascomycota</taxon>
        <taxon>Pezizomycotina</taxon>
        <taxon>Dothideomycetes</taxon>
        <taxon>Pleosporomycetidae</taxon>
        <taxon>Pleosporales</taxon>
        <taxon>Sporormiaceae</taxon>
        <taxon>Westerdykella</taxon>
    </lineage>
</organism>
<protein>
    <submittedName>
        <fullName evidence="2">Uncharacterized protein</fullName>
    </submittedName>
</protein>
<feature type="region of interest" description="Disordered" evidence="1">
    <location>
        <begin position="85"/>
        <end position="153"/>
    </location>
</feature>
<dbReference type="RefSeq" id="XP_033654863.1">
    <property type="nucleotide sequence ID" value="XM_033794420.1"/>
</dbReference>
<gene>
    <name evidence="2" type="ORF">EI97DRAFT_287558</name>
</gene>
<accession>A0A6A6JM60</accession>
<dbReference type="AlphaFoldDB" id="A0A6A6JM60"/>
<evidence type="ECO:0000313" key="3">
    <source>
        <dbReference type="Proteomes" id="UP000800097"/>
    </source>
</evidence>
<proteinExistence type="predicted"/>
<dbReference type="Proteomes" id="UP000800097">
    <property type="component" value="Unassembled WGS sequence"/>
</dbReference>
<feature type="compositionally biased region" description="Basic residues" evidence="1">
    <location>
        <begin position="90"/>
        <end position="99"/>
    </location>
</feature>